<evidence type="ECO:0000313" key="2">
    <source>
        <dbReference type="EMBL" id="URD76023.1"/>
    </source>
</evidence>
<keyword evidence="1" id="KW-1133">Transmembrane helix</keyword>
<feature type="transmembrane region" description="Helical" evidence="1">
    <location>
        <begin position="59"/>
        <end position="81"/>
    </location>
</feature>
<dbReference type="AlphaFoldDB" id="A0A9E7EHK8"/>
<feature type="transmembrane region" description="Helical" evidence="1">
    <location>
        <begin position="93"/>
        <end position="120"/>
    </location>
</feature>
<proteinExistence type="predicted"/>
<evidence type="ECO:0000313" key="3">
    <source>
        <dbReference type="Proteomes" id="UP001055439"/>
    </source>
</evidence>
<dbReference type="Proteomes" id="UP001055439">
    <property type="component" value="Chromosome 1"/>
</dbReference>
<keyword evidence="3" id="KW-1185">Reference proteome</keyword>
<organism evidence="2 3">
    <name type="scientific">Musa troglodytarum</name>
    <name type="common">fe'i banana</name>
    <dbReference type="NCBI Taxonomy" id="320322"/>
    <lineage>
        <taxon>Eukaryota</taxon>
        <taxon>Viridiplantae</taxon>
        <taxon>Streptophyta</taxon>
        <taxon>Embryophyta</taxon>
        <taxon>Tracheophyta</taxon>
        <taxon>Spermatophyta</taxon>
        <taxon>Magnoliopsida</taxon>
        <taxon>Liliopsida</taxon>
        <taxon>Zingiberales</taxon>
        <taxon>Musaceae</taxon>
        <taxon>Musa</taxon>
    </lineage>
</organism>
<dbReference type="EMBL" id="CP097502">
    <property type="protein sequence ID" value="URD76023.1"/>
    <property type="molecule type" value="Genomic_DNA"/>
</dbReference>
<sequence length="155" mass="17190">MGWTETACNTGVKAPIGRRHLSRCLPLHHVMQDSGHESICALRAAEHERRSERHRVRRWLCKKAAFSFLNPLLMVIMRLATEAGGHSSKRPPLRVFLCAVDDGLAMGYWQIVVVAVLVLLPADAGSKSLHIVCLGAICSRDPTGKCLPDDRYSNH</sequence>
<keyword evidence="1" id="KW-0472">Membrane</keyword>
<keyword evidence="1" id="KW-0812">Transmembrane</keyword>
<reference evidence="2" key="1">
    <citation type="submission" date="2022-05" db="EMBL/GenBank/DDBJ databases">
        <title>The Musa troglodytarum L. genome provides insights into the mechanism of non-climacteric behaviour and enrichment of carotenoids.</title>
        <authorList>
            <person name="Wang J."/>
        </authorList>
    </citation>
    <scope>NUCLEOTIDE SEQUENCE</scope>
    <source>
        <tissue evidence="2">Leaf</tissue>
    </source>
</reference>
<name>A0A9E7EHK8_9LILI</name>
<evidence type="ECO:0000256" key="1">
    <source>
        <dbReference type="SAM" id="Phobius"/>
    </source>
</evidence>
<accession>A0A9E7EHK8</accession>
<protein>
    <submittedName>
        <fullName evidence="2">Uncharacterized protein</fullName>
    </submittedName>
</protein>
<gene>
    <name evidence="2" type="ORF">MUK42_34873</name>
</gene>